<dbReference type="KEGG" id="apal:BN85403620"/>
<gene>
    <name evidence="2" type="ORF">BN85403620</name>
</gene>
<sequence>MLKIGIISLSVREGRNAVAVSKWVLEQSKKRKDAEFELVDLYDYKLPLLGLTPTAQEGKTIKAWQDKMASFDAYIFVTPEYNHSYPGAFKNASDYLKPELQNKVVGYVGYGGLGGIRAIEAHRLVAAEQGLASVQRTVNFMLMSDFVDFAEFKPAAYHEPIAQEMFDQVILWGNALKTVR</sequence>
<dbReference type="Pfam" id="PF03358">
    <property type="entry name" value="FMN_red"/>
    <property type="match status" value="1"/>
</dbReference>
<dbReference type="InterPro" id="IPR029039">
    <property type="entry name" value="Flavoprotein-like_sf"/>
</dbReference>
<dbReference type="GO" id="GO:0010181">
    <property type="term" value="F:FMN binding"/>
    <property type="evidence" value="ECO:0007669"/>
    <property type="project" value="TreeGrafter"/>
</dbReference>
<dbReference type="OrthoDB" id="9812295at2"/>
<dbReference type="GO" id="GO:0016491">
    <property type="term" value="F:oxidoreductase activity"/>
    <property type="evidence" value="ECO:0007669"/>
    <property type="project" value="InterPro"/>
</dbReference>
<dbReference type="SUPFAM" id="SSF52218">
    <property type="entry name" value="Flavoproteins"/>
    <property type="match status" value="1"/>
</dbReference>
<dbReference type="AlphaFoldDB" id="U4KK15"/>
<dbReference type="InterPro" id="IPR005025">
    <property type="entry name" value="FMN_Rdtase-like_dom"/>
</dbReference>
<dbReference type="PANTHER" id="PTHR30543">
    <property type="entry name" value="CHROMATE REDUCTASE"/>
    <property type="match status" value="1"/>
</dbReference>
<dbReference type="PANTHER" id="PTHR30543:SF21">
    <property type="entry name" value="NAD(P)H-DEPENDENT FMN REDUCTASE LOT6"/>
    <property type="match status" value="1"/>
</dbReference>
<name>U4KK15_ALTPJ</name>
<keyword evidence="3" id="KW-1185">Reference proteome</keyword>
<dbReference type="Proteomes" id="UP000032740">
    <property type="component" value="Chromosome"/>
</dbReference>
<evidence type="ECO:0000313" key="3">
    <source>
        <dbReference type="Proteomes" id="UP000032740"/>
    </source>
</evidence>
<protein>
    <submittedName>
        <fullName evidence="2">NADPH-dependent FMN reductase</fullName>
    </submittedName>
</protein>
<dbReference type="InterPro" id="IPR050712">
    <property type="entry name" value="NAD(P)H-dep_reductase"/>
</dbReference>
<dbReference type="GO" id="GO:0005829">
    <property type="term" value="C:cytosol"/>
    <property type="evidence" value="ECO:0007669"/>
    <property type="project" value="TreeGrafter"/>
</dbReference>
<dbReference type="Gene3D" id="3.40.50.360">
    <property type="match status" value="1"/>
</dbReference>
<evidence type="ECO:0000313" key="2">
    <source>
        <dbReference type="EMBL" id="CCV63939.1"/>
    </source>
</evidence>
<feature type="domain" description="NADPH-dependent FMN reductase-like" evidence="1">
    <location>
        <begin position="3"/>
        <end position="139"/>
    </location>
</feature>
<dbReference type="RefSeq" id="WP_026656597.1">
    <property type="nucleotide sequence ID" value="NC_022538.1"/>
</dbReference>
<evidence type="ECO:0000259" key="1">
    <source>
        <dbReference type="Pfam" id="PF03358"/>
    </source>
</evidence>
<reference evidence="2 3" key="1">
    <citation type="journal article" date="2013" name="J. Mol. Microbiol. Biotechnol.">
        <title>Analysis of the Complete Genomes of Acholeplasma brassicae , A. palmae and A. laidlawii and Their Comparison to the Obligate Parasites from ' Candidatus Phytoplasma'.</title>
        <authorList>
            <person name="Kube M."/>
            <person name="Siewert C."/>
            <person name="Migdoll A.M."/>
            <person name="Duduk B."/>
            <person name="Holz S."/>
            <person name="Rabus R."/>
            <person name="Seemuller E."/>
            <person name="Mitrovic J."/>
            <person name="Muller I."/>
            <person name="Buttner C."/>
            <person name="Reinhardt R."/>
        </authorList>
    </citation>
    <scope>NUCLEOTIDE SEQUENCE [LARGE SCALE GENOMIC DNA]</scope>
    <source>
        <strain evidence="2 3">J233</strain>
    </source>
</reference>
<dbReference type="HOGENOM" id="CLU_055322_2_2_14"/>
<proteinExistence type="predicted"/>
<dbReference type="EMBL" id="FO681347">
    <property type="protein sequence ID" value="CCV63939.1"/>
    <property type="molecule type" value="Genomic_DNA"/>
</dbReference>
<organism evidence="2 3">
    <name type="scientific">Alteracholeplasma palmae (strain ATCC 49389 / J233)</name>
    <name type="common">Acholeplasma palmae</name>
    <dbReference type="NCBI Taxonomy" id="1318466"/>
    <lineage>
        <taxon>Bacteria</taxon>
        <taxon>Bacillati</taxon>
        <taxon>Mycoplasmatota</taxon>
        <taxon>Mollicutes</taxon>
        <taxon>Acholeplasmatales</taxon>
        <taxon>Acholeplasmataceae</taxon>
        <taxon>Acholeplasma</taxon>
    </lineage>
</organism>
<dbReference type="STRING" id="1318466.BN85403620"/>
<accession>U4KK15</accession>